<keyword evidence="1" id="KW-0175">Coiled coil</keyword>
<accession>A0ABT1NTS7</accession>
<feature type="compositionally biased region" description="Low complexity" evidence="2">
    <location>
        <begin position="12"/>
        <end position="26"/>
    </location>
</feature>
<name>A0ABT1NTS7_9MICC</name>
<dbReference type="EMBL" id="JANFLP010000008">
    <property type="protein sequence ID" value="MCQ1949884.1"/>
    <property type="molecule type" value="Genomic_DNA"/>
</dbReference>
<evidence type="ECO:0000313" key="4">
    <source>
        <dbReference type="Proteomes" id="UP001206924"/>
    </source>
</evidence>
<comment type="caution">
    <text evidence="3">The sequence shown here is derived from an EMBL/GenBank/DDBJ whole genome shotgun (WGS) entry which is preliminary data.</text>
</comment>
<dbReference type="Gene3D" id="1.20.5.2950">
    <property type="match status" value="1"/>
</dbReference>
<protein>
    <submittedName>
        <fullName evidence="3">Uncharacterized protein</fullName>
    </submittedName>
</protein>
<keyword evidence="4" id="KW-1185">Reference proteome</keyword>
<reference evidence="3 4" key="1">
    <citation type="submission" date="2022-07" db="EMBL/GenBank/DDBJ databases">
        <title>Novel species in genus Arthrobacter.</title>
        <authorList>
            <person name="Liu Y."/>
        </authorList>
    </citation>
    <scope>NUCLEOTIDE SEQUENCE [LARGE SCALE GENOMIC DNA]</scope>
    <source>
        <strain evidence="4">zg-Y859</strain>
    </source>
</reference>
<feature type="coiled-coil region" evidence="1">
    <location>
        <begin position="88"/>
        <end position="119"/>
    </location>
</feature>
<evidence type="ECO:0000256" key="1">
    <source>
        <dbReference type="SAM" id="Coils"/>
    </source>
</evidence>
<evidence type="ECO:0000256" key="2">
    <source>
        <dbReference type="SAM" id="MobiDB-lite"/>
    </source>
</evidence>
<gene>
    <name evidence="3" type="ORF">NNX28_08060</name>
</gene>
<proteinExistence type="predicted"/>
<evidence type="ECO:0000313" key="3">
    <source>
        <dbReference type="EMBL" id="MCQ1949884.1"/>
    </source>
</evidence>
<feature type="region of interest" description="Disordered" evidence="2">
    <location>
        <begin position="1"/>
        <end position="28"/>
    </location>
</feature>
<dbReference type="RefSeq" id="WP_255865389.1">
    <property type="nucleotide sequence ID" value="NZ_CP104263.1"/>
</dbReference>
<organism evidence="3 4">
    <name type="scientific">Arthrobacter jinronghuae</name>
    <dbReference type="NCBI Taxonomy" id="2964609"/>
    <lineage>
        <taxon>Bacteria</taxon>
        <taxon>Bacillati</taxon>
        <taxon>Actinomycetota</taxon>
        <taxon>Actinomycetes</taxon>
        <taxon>Micrococcales</taxon>
        <taxon>Micrococcaceae</taxon>
        <taxon>Arthrobacter</taxon>
    </lineage>
</organism>
<feature type="compositionally biased region" description="Basic and acidic residues" evidence="2">
    <location>
        <begin position="1"/>
        <end position="11"/>
    </location>
</feature>
<dbReference type="Proteomes" id="UP001206924">
    <property type="component" value="Unassembled WGS sequence"/>
</dbReference>
<sequence length="148" mass="15456">MARNSLLDRFRPVGAPGPAGPAGVPAADDEGTAAELIPVFEALDPTIEKGSGQTRTAGDQAQQTVAAARRQAAALVEQARMDSAAVRADAAARVSADAERENERLLDEARDEARRLRSQGESRVPELASAIVADLVQDLLGRGTDTGQ</sequence>